<reference evidence="1" key="1">
    <citation type="journal article" date="2021" name="Nat. Commun.">
        <title>Genetic determinants of endophytism in the Arabidopsis root mycobiome.</title>
        <authorList>
            <person name="Mesny F."/>
            <person name="Miyauchi S."/>
            <person name="Thiergart T."/>
            <person name="Pickel B."/>
            <person name="Atanasova L."/>
            <person name="Karlsson M."/>
            <person name="Huettel B."/>
            <person name="Barry K.W."/>
            <person name="Haridas S."/>
            <person name="Chen C."/>
            <person name="Bauer D."/>
            <person name="Andreopoulos W."/>
            <person name="Pangilinan J."/>
            <person name="LaButti K."/>
            <person name="Riley R."/>
            <person name="Lipzen A."/>
            <person name="Clum A."/>
            <person name="Drula E."/>
            <person name="Henrissat B."/>
            <person name="Kohler A."/>
            <person name="Grigoriev I.V."/>
            <person name="Martin F.M."/>
            <person name="Hacquard S."/>
        </authorList>
    </citation>
    <scope>NUCLEOTIDE SEQUENCE</scope>
    <source>
        <strain evidence="1">MPI-SDFR-AT-0073</strain>
    </source>
</reference>
<sequence>MIFNTEEEPSAVSVSPVLTELGGSHSLTPEEIQFIVAAKASGRLGELMALAKDSDSGSSLEEVKNSANDQRELIDSVSKQATTLQSQIERYKSLIESGATLQSQQAEAKHAKLARTRAANARLEEMVSSDDLELKRLISQNVKHIEELETVPNYLKGGLRHGNKVCTGAKYSPSNTINDPFYGNLLEKLQALGWEIKIRDENKQLVKTARYYSSMQVMMSITSLKHNLNLVLMEAACKYASAFPAGSGYARALDTELGAVMEEINSLWDEVVPVAHMAVEKTMLEPILHIVNVMEKSKAYQNAIIGSYIGSCLSFINERLELLTKRIEIAVFHHLALFITHEHNRAFRYIKEANIEHMHTLSHRHMQNDDEPGPEIQTTTLMHNRKALDIFGGFPSKVFDPLTTTEEKVTILNEFIAERAVKENSRLKNLHSLYESSMKAGLHEGASVNTRVLQCIVADSLKGIGRRGAALNDGQTEESLEALQEENRKIRDVQRSLPLPEVIMNKALLPAWRIHLEAIDLHDAGVLNDGRCEHGANAADRKDCDVYKFSLKQAEIIQRWSGLLDSKEE</sequence>
<dbReference type="Proteomes" id="UP000758603">
    <property type="component" value="Unassembled WGS sequence"/>
</dbReference>
<evidence type="ECO:0000313" key="2">
    <source>
        <dbReference type="Proteomes" id="UP000758603"/>
    </source>
</evidence>
<evidence type="ECO:0000313" key="1">
    <source>
        <dbReference type="EMBL" id="KAH6654160.1"/>
    </source>
</evidence>
<protein>
    <submittedName>
        <fullName evidence="1">Uncharacterized protein</fullName>
    </submittedName>
</protein>
<dbReference type="OrthoDB" id="5314201at2759"/>
<name>A0A9P8UKG1_9PEZI</name>
<keyword evidence="2" id="KW-1185">Reference proteome</keyword>
<gene>
    <name evidence="1" type="ORF">BKA67DRAFT_658479</name>
</gene>
<comment type="caution">
    <text evidence="1">The sequence shown here is derived from an EMBL/GenBank/DDBJ whole genome shotgun (WGS) entry which is preliminary data.</text>
</comment>
<dbReference type="EMBL" id="JAGPXC010000004">
    <property type="protein sequence ID" value="KAH6654160.1"/>
    <property type="molecule type" value="Genomic_DNA"/>
</dbReference>
<organism evidence="1 2">
    <name type="scientific">Truncatella angustata</name>
    <dbReference type="NCBI Taxonomy" id="152316"/>
    <lineage>
        <taxon>Eukaryota</taxon>
        <taxon>Fungi</taxon>
        <taxon>Dikarya</taxon>
        <taxon>Ascomycota</taxon>
        <taxon>Pezizomycotina</taxon>
        <taxon>Sordariomycetes</taxon>
        <taxon>Xylariomycetidae</taxon>
        <taxon>Amphisphaeriales</taxon>
        <taxon>Sporocadaceae</taxon>
        <taxon>Truncatella</taxon>
    </lineage>
</organism>
<dbReference type="AlphaFoldDB" id="A0A9P8UKG1"/>
<dbReference type="GeneID" id="70136177"/>
<dbReference type="RefSeq" id="XP_045958430.1">
    <property type="nucleotide sequence ID" value="XM_046107286.1"/>
</dbReference>
<accession>A0A9P8UKG1</accession>
<proteinExistence type="predicted"/>